<keyword evidence="1" id="KW-1133">Transmembrane helix</keyword>
<proteinExistence type="predicted"/>
<keyword evidence="1" id="KW-0472">Membrane</keyword>
<keyword evidence="3" id="KW-1185">Reference proteome</keyword>
<dbReference type="Proteomes" id="UP001597314">
    <property type="component" value="Unassembled WGS sequence"/>
</dbReference>
<evidence type="ECO:0000313" key="3">
    <source>
        <dbReference type="Proteomes" id="UP001597314"/>
    </source>
</evidence>
<feature type="transmembrane region" description="Helical" evidence="1">
    <location>
        <begin position="12"/>
        <end position="34"/>
    </location>
</feature>
<reference evidence="3" key="1">
    <citation type="journal article" date="2019" name="Int. J. Syst. Evol. Microbiol.">
        <title>The Global Catalogue of Microorganisms (GCM) 10K type strain sequencing project: providing services to taxonomists for standard genome sequencing and annotation.</title>
        <authorList>
            <consortium name="The Broad Institute Genomics Platform"/>
            <consortium name="The Broad Institute Genome Sequencing Center for Infectious Disease"/>
            <person name="Wu L."/>
            <person name="Ma J."/>
        </authorList>
    </citation>
    <scope>NUCLEOTIDE SEQUENCE [LARGE SCALE GENOMIC DNA]</scope>
    <source>
        <strain evidence="3">CGMCC 1.6774</strain>
    </source>
</reference>
<dbReference type="RefSeq" id="WP_378478508.1">
    <property type="nucleotide sequence ID" value="NZ_JBHUIW010000016.1"/>
</dbReference>
<accession>A0ABW5AM84</accession>
<comment type="caution">
    <text evidence="2">The sequence shown here is derived from an EMBL/GenBank/DDBJ whole genome shotgun (WGS) entry which is preliminary data.</text>
</comment>
<organism evidence="2 3">
    <name type="scientific">Rhodoplanes azumiensis</name>
    <dbReference type="NCBI Taxonomy" id="1897628"/>
    <lineage>
        <taxon>Bacteria</taxon>
        <taxon>Pseudomonadati</taxon>
        <taxon>Pseudomonadota</taxon>
        <taxon>Alphaproteobacteria</taxon>
        <taxon>Hyphomicrobiales</taxon>
        <taxon>Nitrobacteraceae</taxon>
        <taxon>Rhodoplanes</taxon>
    </lineage>
</organism>
<protein>
    <submittedName>
        <fullName evidence="2">Uncharacterized protein</fullName>
    </submittedName>
</protein>
<name>A0ABW5AM84_9BRAD</name>
<keyword evidence="1" id="KW-0812">Transmembrane</keyword>
<dbReference type="EMBL" id="JBHUIW010000016">
    <property type="protein sequence ID" value="MFD2183350.1"/>
    <property type="molecule type" value="Genomic_DNA"/>
</dbReference>
<gene>
    <name evidence="2" type="ORF">ACFSOX_14420</name>
</gene>
<evidence type="ECO:0000313" key="2">
    <source>
        <dbReference type="EMBL" id="MFD2183350.1"/>
    </source>
</evidence>
<sequence length="42" mass="4714">MRVEGTMLFWTLMVQTVVFIVVVTAIGAFLSNLARGRDVSRK</sequence>
<evidence type="ECO:0000256" key="1">
    <source>
        <dbReference type="SAM" id="Phobius"/>
    </source>
</evidence>